<name>A0ABU2CPD3_9MICO</name>
<keyword evidence="2" id="KW-1185">Reference proteome</keyword>
<evidence type="ECO:0000313" key="1">
    <source>
        <dbReference type="EMBL" id="MDR7382997.1"/>
    </source>
</evidence>
<comment type="caution">
    <text evidence="1">The sequence shown here is derived from an EMBL/GenBank/DDBJ whole genome shotgun (WGS) entry which is preliminary data.</text>
</comment>
<evidence type="ECO:0000313" key="2">
    <source>
        <dbReference type="Proteomes" id="UP001183585"/>
    </source>
</evidence>
<reference evidence="1 2" key="1">
    <citation type="submission" date="2023-07" db="EMBL/GenBank/DDBJ databases">
        <title>Sequencing the genomes of 1000 actinobacteria strains.</title>
        <authorList>
            <person name="Klenk H.-P."/>
        </authorList>
    </citation>
    <scope>NUCLEOTIDE SEQUENCE [LARGE SCALE GENOMIC DNA]</scope>
    <source>
        <strain evidence="1 2">DSM 45554</strain>
    </source>
</reference>
<accession>A0ABU2CPD3</accession>
<proteinExistence type="predicted"/>
<protein>
    <recommendedName>
        <fullName evidence="3">Secreted protein</fullName>
    </recommendedName>
</protein>
<dbReference type="EMBL" id="JAVDYE010000001">
    <property type="protein sequence ID" value="MDR7382997.1"/>
    <property type="molecule type" value="Genomic_DNA"/>
</dbReference>
<sequence>MTDAVLAARRAGVAAAVGLTLLLTACTPSDGTEELNSLFDEEQTSEDVLPGQALDDVSVDGETTRRLGADGDTTFYAARSNEGASTCLVLVDGGGSGVSGCTMAPNPTGTEVGNGTDKAMFVVPGTDFTSLERSGWTRLGDFLAVQ</sequence>
<gene>
    <name evidence="1" type="ORF">J2S48_002512</name>
</gene>
<dbReference type="RefSeq" id="WP_274991782.1">
    <property type="nucleotide sequence ID" value="NZ_JAJQQP010000001.1"/>
</dbReference>
<organism evidence="1 2">
    <name type="scientific">Promicromonospora iranensis</name>
    <dbReference type="NCBI Taxonomy" id="1105144"/>
    <lineage>
        <taxon>Bacteria</taxon>
        <taxon>Bacillati</taxon>
        <taxon>Actinomycetota</taxon>
        <taxon>Actinomycetes</taxon>
        <taxon>Micrococcales</taxon>
        <taxon>Promicromonosporaceae</taxon>
        <taxon>Promicromonospora</taxon>
    </lineage>
</organism>
<dbReference type="Proteomes" id="UP001183585">
    <property type="component" value="Unassembled WGS sequence"/>
</dbReference>
<evidence type="ECO:0008006" key="3">
    <source>
        <dbReference type="Google" id="ProtNLM"/>
    </source>
</evidence>